<dbReference type="EMBL" id="AP024238">
    <property type="protein sequence ID" value="BCO27886.1"/>
    <property type="molecule type" value="Genomic_DNA"/>
</dbReference>
<keyword evidence="2" id="KW-1185">Reference proteome</keyword>
<reference evidence="1 2" key="1">
    <citation type="journal article" date="2021" name="Microbiol. Spectr.">
        <title>A Single Bacterium Capable of Oxidation and Reduction of Iron at Circumneutral pH.</title>
        <authorList>
            <person name="Kato S."/>
            <person name="Ohkuma M."/>
        </authorList>
    </citation>
    <scope>NUCLEOTIDE SEQUENCE [LARGE SCALE GENOMIC DNA]</scope>
    <source>
        <strain evidence="1 2">MIZ03</strain>
    </source>
</reference>
<organism evidence="1 2">
    <name type="scientific">Rhodoferax lithotrophicus</name>
    <dbReference type="NCBI Taxonomy" id="2798804"/>
    <lineage>
        <taxon>Bacteria</taxon>
        <taxon>Pseudomonadati</taxon>
        <taxon>Pseudomonadota</taxon>
        <taxon>Betaproteobacteria</taxon>
        <taxon>Burkholderiales</taxon>
        <taxon>Comamonadaceae</taxon>
        <taxon>Rhodoferax</taxon>
    </lineage>
</organism>
<sequence>MRLSLAFNGWRCRAGVVWGCWIRRVDGVLEIADTTSR</sequence>
<proteinExistence type="predicted"/>
<gene>
    <name evidence="1" type="ORF">MIZ03_2777</name>
</gene>
<evidence type="ECO:0000313" key="2">
    <source>
        <dbReference type="Proteomes" id="UP000824366"/>
    </source>
</evidence>
<dbReference type="Proteomes" id="UP000824366">
    <property type="component" value="Chromosome"/>
</dbReference>
<accession>A0ABM7MNM1</accession>
<evidence type="ECO:0000313" key="1">
    <source>
        <dbReference type="EMBL" id="BCO27886.1"/>
    </source>
</evidence>
<protein>
    <submittedName>
        <fullName evidence="1">Uncharacterized protein</fullName>
    </submittedName>
</protein>
<name>A0ABM7MNM1_9BURK</name>